<feature type="transmembrane region" description="Helical" evidence="6">
    <location>
        <begin position="409"/>
        <end position="429"/>
    </location>
</feature>
<feature type="transmembrane region" description="Helical" evidence="6">
    <location>
        <begin position="119"/>
        <end position="137"/>
    </location>
</feature>
<comment type="caution">
    <text evidence="7">The sequence shown here is derived from an EMBL/GenBank/DDBJ whole genome shotgun (WGS) entry which is preliminary data.</text>
</comment>
<dbReference type="EMBL" id="JAFMNX010000001">
    <property type="protein sequence ID" value="MBS9719187.1"/>
    <property type="molecule type" value="Genomic_DNA"/>
</dbReference>
<gene>
    <name evidence="7" type="ORF">JYU29_00630</name>
</gene>
<feature type="transmembrane region" description="Helical" evidence="6">
    <location>
        <begin position="246"/>
        <end position="267"/>
    </location>
</feature>
<keyword evidence="8" id="KW-1185">Reference proteome</keyword>
<feature type="transmembrane region" description="Helical" evidence="6">
    <location>
        <begin position="176"/>
        <end position="195"/>
    </location>
</feature>
<evidence type="ECO:0000256" key="1">
    <source>
        <dbReference type="ARBA" id="ARBA00004141"/>
    </source>
</evidence>
<organism evidence="7 8">
    <name type="scientific">Tianweitania aestuarii</name>
    <dbReference type="NCBI Taxonomy" id="2814886"/>
    <lineage>
        <taxon>Bacteria</taxon>
        <taxon>Pseudomonadati</taxon>
        <taxon>Pseudomonadota</taxon>
        <taxon>Alphaproteobacteria</taxon>
        <taxon>Hyphomicrobiales</taxon>
        <taxon>Phyllobacteriaceae</taxon>
        <taxon>Tianweitania</taxon>
    </lineage>
</organism>
<reference evidence="7 8" key="1">
    <citation type="submission" date="2021-03" db="EMBL/GenBank/DDBJ databases">
        <title>Tianweitania aestuarii sp. nov., isolated from a tidal flat.</title>
        <authorList>
            <person name="Park S."/>
            <person name="Yoon J.-H."/>
        </authorList>
    </citation>
    <scope>NUCLEOTIDE SEQUENCE [LARGE SCALE GENOMIC DNA]</scope>
    <source>
        <strain evidence="7 8">BSSL-BM11</strain>
    </source>
</reference>
<comment type="subcellular location">
    <subcellularLocation>
        <location evidence="1">Membrane</location>
        <topology evidence="1">Multi-pass membrane protein</topology>
    </subcellularLocation>
</comment>
<feature type="transmembrane region" description="Helical" evidence="6">
    <location>
        <begin position="143"/>
        <end position="164"/>
    </location>
</feature>
<evidence type="ECO:0000256" key="5">
    <source>
        <dbReference type="ARBA" id="ARBA00023136"/>
    </source>
</evidence>
<feature type="transmembrane region" description="Helical" evidence="6">
    <location>
        <begin position="344"/>
        <end position="367"/>
    </location>
</feature>
<feature type="transmembrane region" description="Helical" evidence="6">
    <location>
        <begin position="207"/>
        <end position="226"/>
    </location>
</feature>
<evidence type="ECO:0000256" key="6">
    <source>
        <dbReference type="SAM" id="Phobius"/>
    </source>
</evidence>
<accession>A0ABS5RTY4</accession>
<evidence type="ECO:0000256" key="3">
    <source>
        <dbReference type="ARBA" id="ARBA00022692"/>
    </source>
</evidence>
<feature type="transmembrane region" description="Helical" evidence="6">
    <location>
        <begin position="529"/>
        <end position="550"/>
    </location>
</feature>
<dbReference type="PANTHER" id="PTHR42718:SF9">
    <property type="entry name" value="MAJOR FACILITATOR SUPERFAMILY MULTIDRUG TRANSPORTER MFSC"/>
    <property type="match status" value="1"/>
</dbReference>
<evidence type="ECO:0000313" key="8">
    <source>
        <dbReference type="Proteomes" id="UP001297272"/>
    </source>
</evidence>
<keyword evidence="2" id="KW-0813">Transport</keyword>
<protein>
    <submittedName>
        <fullName evidence="7">MFS transporter</fullName>
    </submittedName>
</protein>
<keyword evidence="5 6" id="KW-0472">Membrane</keyword>
<evidence type="ECO:0000256" key="4">
    <source>
        <dbReference type="ARBA" id="ARBA00022989"/>
    </source>
</evidence>
<dbReference type="InterPro" id="IPR036259">
    <property type="entry name" value="MFS_trans_sf"/>
</dbReference>
<keyword evidence="3 6" id="KW-0812">Transmembrane</keyword>
<dbReference type="PANTHER" id="PTHR42718">
    <property type="entry name" value="MAJOR FACILITATOR SUPERFAMILY MULTIDRUG TRANSPORTER MFSC"/>
    <property type="match status" value="1"/>
</dbReference>
<proteinExistence type="predicted"/>
<feature type="transmembrane region" description="Helical" evidence="6">
    <location>
        <begin position="436"/>
        <end position="464"/>
    </location>
</feature>
<feature type="transmembrane region" description="Helical" evidence="6">
    <location>
        <begin position="273"/>
        <end position="293"/>
    </location>
</feature>
<feature type="transmembrane region" description="Helical" evidence="6">
    <location>
        <begin position="305"/>
        <end position="324"/>
    </location>
</feature>
<sequence length="570" mass="60834">MSSVSQTNRPVQAEAGAVPLAAEEAAEVEPQPAAAPTPPPFVPMHPARAASYMLASLILALTQGLGMNLINANIPQLQGAIGATTNEATWMVAAYMAPNVSLAVALIKIRNQYGLRNFAEISILGFVVACFLNLFISDLSSAMVVRFMSGIAASPISSLGFLYMLEPFPPAKKMQIGLPIALTNISLAAPLARVISPGLLDIQGFHSLTTLEVALAFVALCLVYLLPLSQPQPRAKVIRKTDLISYAFLAMGFGSVAVVLVLGRFYWWFEAPWLGALLAFGIACVTVMVAIELNRTNHLIDIRWIVSPPVLHFAAVLLLFRMVLSEQTSGAPGLFQVLGLTNNQMTGLYTVIICGTILGGITCIFAMRFSTERAIHMFALTVVIIGSLMDTQSTSLTRPEQMYLSQGMIAFAGALFLPPAMARGFVAAIAKGPQYILSFIVVFLTTQSLGGLLGSALFGTFITIREKYHSSILVEHLSLTDPLVAQRIAQLGGAYARTLTDRVLQNAEGAVLLSRQATREANVLAYNDAFMLIACLAAAALTALLLHIAYDALRARMTPPVAAEPAVAAA</sequence>
<evidence type="ECO:0000313" key="7">
    <source>
        <dbReference type="EMBL" id="MBS9719187.1"/>
    </source>
</evidence>
<dbReference type="Gene3D" id="1.20.1250.20">
    <property type="entry name" value="MFS general substrate transporter like domains"/>
    <property type="match status" value="1"/>
</dbReference>
<feature type="transmembrane region" description="Helical" evidence="6">
    <location>
        <begin position="374"/>
        <end position="389"/>
    </location>
</feature>
<evidence type="ECO:0000256" key="2">
    <source>
        <dbReference type="ARBA" id="ARBA00022448"/>
    </source>
</evidence>
<dbReference type="SUPFAM" id="SSF103473">
    <property type="entry name" value="MFS general substrate transporter"/>
    <property type="match status" value="1"/>
</dbReference>
<name>A0ABS5RTY4_9HYPH</name>
<keyword evidence="4 6" id="KW-1133">Transmembrane helix</keyword>
<dbReference type="Proteomes" id="UP001297272">
    <property type="component" value="Unassembled WGS sequence"/>
</dbReference>
<feature type="transmembrane region" description="Helical" evidence="6">
    <location>
        <begin position="49"/>
        <end position="70"/>
    </location>
</feature>
<feature type="transmembrane region" description="Helical" evidence="6">
    <location>
        <begin position="90"/>
        <end position="107"/>
    </location>
</feature>